<organism evidence="2 3">
    <name type="scientific">Halapricum desulfuricans</name>
    <dbReference type="NCBI Taxonomy" id="2841257"/>
    <lineage>
        <taxon>Archaea</taxon>
        <taxon>Methanobacteriati</taxon>
        <taxon>Methanobacteriota</taxon>
        <taxon>Stenosarchaea group</taxon>
        <taxon>Halobacteria</taxon>
        <taxon>Halobacteriales</taxon>
        <taxon>Haloarculaceae</taxon>
        <taxon>Halapricum</taxon>
    </lineage>
</organism>
<evidence type="ECO:0000313" key="3">
    <source>
        <dbReference type="Proteomes" id="UP000663525"/>
    </source>
</evidence>
<protein>
    <recommendedName>
        <fullName evidence="1">DUF8098 domain-containing protein</fullName>
    </recommendedName>
</protein>
<sequence>MKTTMTWINWEKESRLVFDLKAGLEAALEEKELELETSQWTGIPGFNDANIKVNKIVHRAIEQFDLPILSTWYRYGQYEPHEEFTPSEVQPRTLDHHAFPAEASIPYRDFPSAKEFKGFFLECDIESILEQDLYEFLQENYTKTAPSEYKQLYLANLQVFKLLDEMTEEENLTEDTKYYRDQMGNYTSRIRRRLIANPTFDEETVEIVIQSLRAIKQALVALSQTEDIQSDQIGYFETAREEYHESIWPLPAIQISIDKASGVEADEFKNKGREMLRDIRDEASNKSDELTDDIYEMGLAPTEEDYRTIQDDLDESWKKVENSAIRI</sequence>
<dbReference type="AlphaFoldDB" id="A0A897MZF9"/>
<evidence type="ECO:0000313" key="2">
    <source>
        <dbReference type="EMBL" id="QSG06042.1"/>
    </source>
</evidence>
<feature type="domain" description="DUF8098" evidence="1">
    <location>
        <begin position="105"/>
        <end position="323"/>
    </location>
</feature>
<proteinExistence type="predicted"/>
<gene>
    <name evidence="2" type="ORF">HSR121_1705</name>
</gene>
<dbReference type="EMBL" id="CP064787">
    <property type="protein sequence ID" value="QSG06042.1"/>
    <property type="molecule type" value="Genomic_DNA"/>
</dbReference>
<accession>A0A897MZF9</accession>
<dbReference type="Pfam" id="PF26400">
    <property type="entry name" value="DUF8098"/>
    <property type="match status" value="1"/>
</dbReference>
<reference evidence="2" key="1">
    <citation type="submission" date="2020-11" db="EMBL/GenBank/DDBJ databases">
        <title>Carbohydrate-dependent, anaerobic sulfur respiration: A novel catabolism in halophilic archaea.</title>
        <authorList>
            <person name="Sorokin D.Y."/>
            <person name="Messina E."/>
            <person name="Smedile F."/>
            <person name="La Cono V."/>
            <person name="Hallsworth J.E."/>
            <person name="Yakimov M.M."/>
        </authorList>
    </citation>
    <scope>NUCLEOTIDE SEQUENCE</scope>
    <source>
        <strain evidence="2">HSR12-1</strain>
    </source>
</reference>
<dbReference type="Proteomes" id="UP000663525">
    <property type="component" value="Chromosome"/>
</dbReference>
<dbReference type="InterPro" id="IPR058411">
    <property type="entry name" value="DUF8098"/>
</dbReference>
<name>A0A897MZF9_9EURY</name>
<evidence type="ECO:0000259" key="1">
    <source>
        <dbReference type="Pfam" id="PF26400"/>
    </source>
</evidence>